<feature type="domain" description="HTH arsR-type" evidence="4">
    <location>
        <begin position="26"/>
        <end position="121"/>
    </location>
</feature>
<evidence type="ECO:0000256" key="1">
    <source>
        <dbReference type="ARBA" id="ARBA00023015"/>
    </source>
</evidence>
<gene>
    <name evidence="5" type="ORF">ACFSQJ_18730</name>
</gene>
<dbReference type="Pfam" id="PF01022">
    <property type="entry name" value="HTH_5"/>
    <property type="match status" value="1"/>
</dbReference>
<reference evidence="6" key="1">
    <citation type="journal article" date="2019" name="Int. J. Syst. Evol. Microbiol.">
        <title>The Global Catalogue of Microorganisms (GCM) 10K type strain sequencing project: providing services to taxonomists for standard genome sequencing and annotation.</title>
        <authorList>
            <consortium name="The Broad Institute Genomics Platform"/>
            <consortium name="The Broad Institute Genome Sequencing Center for Infectious Disease"/>
            <person name="Wu L."/>
            <person name="Ma J."/>
        </authorList>
    </citation>
    <scope>NUCLEOTIDE SEQUENCE [LARGE SCALE GENOMIC DNA]</scope>
    <source>
        <strain evidence="6">KCTC 52368</strain>
    </source>
</reference>
<accession>A0ABW5N404</accession>
<keyword evidence="6" id="KW-1185">Reference proteome</keyword>
<keyword evidence="2" id="KW-0238">DNA-binding</keyword>
<keyword evidence="1" id="KW-0805">Transcription regulation</keyword>
<evidence type="ECO:0000259" key="4">
    <source>
        <dbReference type="PROSITE" id="PS50987"/>
    </source>
</evidence>
<dbReference type="Proteomes" id="UP001597526">
    <property type="component" value="Unassembled WGS sequence"/>
</dbReference>
<evidence type="ECO:0000313" key="5">
    <source>
        <dbReference type="EMBL" id="MFD2588968.1"/>
    </source>
</evidence>
<dbReference type="Gene3D" id="1.10.10.10">
    <property type="entry name" value="Winged helix-like DNA-binding domain superfamily/Winged helix DNA-binding domain"/>
    <property type="match status" value="1"/>
</dbReference>
<dbReference type="SMART" id="SM00418">
    <property type="entry name" value="HTH_ARSR"/>
    <property type="match status" value="1"/>
</dbReference>
<evidence type="ECO:0000313" key="6">
    <source>
        <dbReference type="Proteomes" id="UP001597526"/>
    </source>
</evidence>
<sequence length="126" mass="14420">MENNQSCIRVFADKVQIDNCRKILQTNDKAFSQLSGLLALAGNEVRLKILFLLEEENELYPCDLSDILGMSIPAVSQHLRKMKDGNIVQTRRSGQTIFYSLKPEHLEILKPFFKHISKQSLKTQTV</sequence>
<dbReference type="NCBIfam" id="NF033788">
    <property type="entry name" value="HTH_metalloreg"/>
    <property type="match status" value="1"/>
</dbReference>
<dbReference type="EMBL" id="JBHULB010000082">
    <property type="protein sequence ID" value="MFD2588968.1"/>
    <property type="molecule type" value="Genomic_DNA"/>
</dbReference>
<dbReference type="InterPro" id="IPR001845">
    <property type="entry name" value="HTH_ArsR_DNA-bd_dom"/>
</dbReference>
<dbReference type="RefSeq" id="WP_377768443.1">
    <property type="nucleotide sequence ID" value="NZ_JBHULB010000082.1"/>
</dbReference>
<dbReference type="PANTHER" id="PTHR33154:SF33">
    <property type="entry name" value="TRANSCRIPTIONAL REPRESSOR SDPR"/>
    <property type="match status" value="1"/>
</dbReference>
<dbReference type="PROSITE" id="PS50987">
    <property type="entry name" value="HTH_ARSR_2"/>
    <property type="match status" value="1"/>
</dbReference>
<name>A0ABW5N404_9FLAO</name>
<dbReference type="InterPro" id="IPR036390">
    <property type="entry name" value="WH_DNA-bd_sf"/>
</dbReference>
<comment type="caution">
    <text evidence="5">The sequence shown here is derived from an EMBL/GenBank/DDBJ whole genome shotgun (WGS) entry which is preliminary data.</text>
</comment>
<organism evidence="5 6">
    <name type="scientific">Croceitalea marina</name>
    <dbReference type="NCBI Taxonomy" id="1775166"/>
    <lineage>
        <taxon>Bacteria</taxon>
        <taxon>Pseudomonadati</taxon>
        <taxon>Bacteroidota</taxon>
        <taxon>Flavobacteriia</taxon>
        <taxon>Flavobacteriales</taxon>
        <taxon>Flavobacteriaceae</taxon>
        <taxon>Croceitalea</taxon>
    </lineage>
</organism>
<dbReference type="CDD" id="cd00090">
    <property type="entry name" value="HTH_ARSR"/>
    <property type="match status" value="1"/>
</dbReference>
<evidence type="ECO:0000256" key="2">
    <source>
        <dbReference type="ARBA" id="ARBA00023125"/>
    </source>
</evidence>
<dbReference type="InterPro" id="IPR036388">
    <property type="entry name" value="WH-like_DNA-bd_sf"/>
</dbReference>
<dbReference type="InterPro" id="IPR011991">
    <property type="entry name" value="ArsR-like_HTH"/>
</dbReference>
<dbReference type="SUPFAM" id="SSF46785">
    <property type="entry name" value="Winged helix' DNA-binding domain"/>
    <property type="match status" value="1"/>
</dbReference>
<protein>
    <submittedName>
        <fullName evidence="5">ArsR/SmtB family transcription factor</fullName>
    </submittedName>
</protein>
<dbReference type="PRINTS" id="PR00778">
    <property type="entry name" value="HTHARSR"/>
</dbReference>
<keyword evidence="3" id="KW-0804">Transcription</keyword>
<dbReference type="InterPro" id="IPR051081">
    <property type="entry name" value="HTH_MetalResp_TranReg"/>
</dbReference>
<dbReference type="PANTHER" id="PTHR33154">
    <property type="entry name" value="TRANSCRIPTIONAL REGULATOR, ARSR FAMILY"/>
    <property type="match status" value="1"/>
</dbReference>
<evidence type="ECO:0000256" key="3">
    <source>
        <dbReference type="ARBA" id="ARBA00023163"/>
    </source>
</evidence>
<proteinExistence type="predicted"/>